<name>A0A941ELY6_9ACTN</name>
<dbReference type="InterPro" id="IPR016181">
    <property type="entry name" value="Acyl_CoA_acyltransferase"/>
</dbReference>
<dbReference type="PANTHER" id="PTHR43441">
    <property type="entry name" value="RIBOSOMAL-PROTEIN-SERINE ACETYLTRANSFERASE"/>
    <property type="match status" value="1"/>
</dbReference>
<accession>A0A941ELY6</accession>
<dbReference type="GO" id="GO:0005737">
    <property type="term" value="C:cytoplasm"/>
    <property type="evidence" value="ECO:0007669"/>
    <property type="project" value="TreeGrafter"/>
</dbReference>
<dbReference type="PROSITE" id="PS51186">
    <property type="entry name" value="GNAT"/>
    <property type="match status" value="1"/>
</dbReference>
<dbReference type="InterPro" id="IPR000182">
    <property type="entry name" value="GNAT_dom"/>
</dbReference>
<keyword evidence="3" id="KW-1185">Reference proteome</keyword>
<dbReference type="InterPro" id="IPR051908">
    <property type="entry name" value="Ribosomal_N-acetyltransferase"/>
</dbReference>
<dbReference type="Pfam" id="PF13302">
    <property type="entry name" value="Acetyltransf_3"/>
    <property type="match status" value="1"/>
</dbReference>
<dbReference type="AlphaFoldDB" id="A0A941ELY6"/>
<dbReference type="PANTHER" id="PTHR43441:SF6">
    <property type="entry name" value="N-ACETYLTRANSFERASE DOMAIN-CONTAINING PROTEIN"/>
    <property type="match status" value="1"/>
</dbReference>
<comment type="caution">
    <text evidence="2">The sequence shown here is derived from an EMBL/GenBank/DDBJ whole genome shotgun (WGS) entry which is preliminary data.</text>
</comment>
<dbReference type="GO" id="GO:0008999">
    <property type="term" value="F:protein-N-terminal-alanine acetyltransferase activity"/>
    <property type="evidence" value="ECO:0007669"/>
    <property type="project" value="TreeGrafter"/>
</dbReference>
<evidence type="ECO:0000313" key="2">
    <source>
        <dbReference type="EMBL" id="MBR7831474.1"/>
    </source>
</evidence>
<dbReference type="EMBL" id="JAGSOH010000270">
    <property type="protein sequence ID" value="MBR7831474.1"/>
    <property type="molecule type" value="Genomic_DNA"/>
</dbReference>
<organism evidence="2 3">
    <name type="scientific">Actinospica acidithermotolerans</name>
    <dbReference type="NCBI Taxonomy" id="2828514"/>
    <lineage>
        <taxon>Bacteria</taxon>
        <taxon>Bacillati</taxon>
        <taxon>Actinomycetota</taxon>
        <taxon>Actinomycetes</taxon>
        <taxon>Catenulisporales</taxon>
        <taxon>Actinospicaceae</taxon>
        <taxon>Actinospica</taxon>
    </lineage>
</organism>
<feature type="domain" description="N-acetyltransferase" evidence="1">
    <location>
        <begin position="5"/>
        <end position="170"/>
    </location>
</feature>
<reference evidence="2" key="1">
    <citation type="submission" date="2021-04" db="EMBL/GenBank/DDBJ databases">
        <title>Genome based classification of Actinospica acidithermotolerans sp. nov., an actinobacterium isolated from an Indonesian hot spring.</title>
        <authorList>
            <person name="Kusuma A.B."/>
            <person name="Putra K.E."/>
            <person name="Nafisah S."/>
            <person name="Loh J."/>
            <person name="Nouioui I."/>
            <person name="Goodfellow M."/>
        </authorList>
    </citation>
    <scope>NUCLEOTIDE SEQUENCE</scope>
    <source>
        <strain evidence="2">MGRD01-02</strain>
    </source>
</reference>
<dbReference type="RefSeq" id="WP_212522581.1">
    <property type="nucleotide sequence ID" value="NZ_JAGSOH010000270.1"/>
</dbReference>
<protein>
    <submittedName>
        <fullName evidence="2">GNAT family N-acetyltransferase</fullName>
    </submittedName>
</protein>
<gene>
    <name evidence="2" type="ORF">KDK95_34610</name>
</gene>
<dbReference type="SUPFAM" id="SSF55729">
    <property type="entry name" value="Acyl-CoA N-acyltransferases (Nat)"/>
    <property type="match status" value="1"/>
</dbReference>
<sequence length="176" mass="19508">MSDLVRLRPIASKDLDLFERLREDPAEAGELDFFGFRNAGTVRRQWAEGGFLSESRGSLAVAAVDDDRFVGEVQWHQVLQGPASPCWNIGIMLLTAERGKGFGKRSQRLLAEYLFGTTKVNRIEASTDATNVAEQRALERAGFTREGVLRGACFRAGAWRDMVLYSILRAEVVVAG</sequence>
<evidence type="ECO:0000259" key="1">
    <source>
        <dbReference type="PROSITE" id="PS51186"/>
    </source>
</evidence>
<dbReference type="Proteomes" id="UP000676325">
    <property type="component" value="Unassembled WGS sequence"/>
</dbReference>
<evidence type="ECO:0000313" key="3">
    <source>
        <dbReference type="Proteomes" id="UP000676325"/>
    </source>
</evidence>
<proteinExistence type="predicted"/>
<dbReference type="GO" id="GO:1990189">
    <property type="term" value="F:protein N-terminal-serine acetyltransferase activity"/>
    <property type="evidence" value="ECO:0007669"/>
    <property type="project" value="TreeGrafter"/>
</dbReference>
<dbReference type="Gene3D" id="3.40.630.30">
    <property type="match status" value="1"/>
</dbReference>